<dbReference type="PANTHER" id="PTHR30006">
    <property type="entry name" value="THIAMINE-BINDING PERIPLASMIC PROTEIN-RELATED"/>
    <property type="match status" value="1"/>
</dbReference>
<protein>
    <submittedName>
        <fullName evidence="2">Uncharacterized protein</fullName>
    </submittedName>
</protein>
<dbReference type="HOGENOM" id="CLU_026974_3_1_6"/>
<evidence type="ECO:0000256" key="1">
    <source>
        <dbReference type="ARBA" id="ARBA00022729"/>
    </source>
</evidence>
<dbReference type="PANTHER" id="PTHR30006:SF2">
    <property type="entry name" value="ABC TRANSPORTER SUBSTRATE-BINDING PROTEIN"/>
    <property type="match status" value="1"/>
</dbReference>
<dbReference type="SUPFAM" id="SSF53850">
    <property type="entry name" value="Periplasmic binding protein-like II"/>
    <property type="match status" value="1"/>
</dbReference>
<dbReference type="GO" id="GO:0030975">
    <property type="term" value="F:thiamine binding"/>
    <property type="evidence" value="ECO:0007669"/>
    <property type="project" value="TreeGrafter"/>
</dbReference>
<gene>
    <name evidence="2" type="ordered locus">PAJ_2107</name>
</gene>
<dbReference type="GO" id="GO:0030288">
    <property type="term" value="C:outer membrane-bounded periplasmic space"/>
    <property type="evidence" value="ECO:0007669"/>
    <property type="project" value="TreeGrafter"/>
</dbReference>
<dbReference type="EMBL" id="AP012032">
    <property type="protein sequence ID" value="BAK12187.1"/>
    <property type="molecule type" value="Genomic_DNA"/>
</dbReference>
<dbReference type="PATRIC" id="fig|932677.3.peg.2443"/>
<name>A0A0H3L2V0_PANAA</name>
<reference evidence="3" key="1">
    <citation type="journal article" date="2012" name="Appl. Microbiol. Biotechnol.">
        <title>The complete genome sequence of Pantoea ananatis AJ13355, an organism with great biotechnological potential.</title>
        <authorList>
            <person name="Hara Y."/>
            <person name="Kadotani N."/>
            <person name="Izui H."/>
            <person name="Katashkina J.I."/>
            <person name="Kuvaeva T.M."/>
            <person name="Andreeva I.G."/>
            <person name="Golubeva L.I."/>
            <person name="Malko D.B."/>
            <person name="Makeev V.J."/>
            <person name="Mashko S.V."/>
            <person name="Kozlov Y.I."/>
        </authorList>
    </citation>
    <scope>NUCLEOTIDE SEQUENCE [LARGE SCALE GENOMIC DNA]</scope>
    <source>
        <strain evidence="3">AJ13355</strain>
    </source>
</reference>
<sequence>MMTRACWTTGCVQARASLQSFIRQHQGTIMSTHNKITVLARAALFTACAFSSQLVQAAENAICYNCPPEWADWATELQAIKKDTGIVVPQDNKNSGQALAQLVAEKDNPVADVVYYGVSFGIQAAQAGVIADYKPANWDQVPAGMKDPEGKWVALHSGTMGFMVNVDALGGAPIPTSWDDLLKPEYKGMVGYLDPASAFVGYVAAVAVNQAKGGSMQDFTPALTWFKKLQANKPVVPKQTAYARVISGEIPILLDYDFNAYRAKYKDHANVVFVIPQEGTVTVPYVISLVKNAPHAANGKKVMDYVLSDKGQAIWANAYLRPVRPSAMSAEAKKRFLPDSDYARAHTVDYQQMADAQKAFSARYLSEIR</sequence>
<dbReference type="eggNOG" id="COG1840">
    <property type="taxonomic scope" value="Bacteria"/>
</dbReference>
<dbReference type="AlphaFoldDB" id="A0A0H3L2V0"/>
<keyword evidence="1" id="KW-0732">Signal</keyword>
<dbReference type="Proteomes" id="UP000006690">
    <property type="component" value="Chromosome"/>
</dbReference>
<evidence type="ECO:0000313" key="3">
    <source>
        <dbReference type="Proteomes" id="UP000006690"/>
    </source>
</evidence>
<dbReference type="Pfam" id="PF13343">
    <property type="entry name" value="SBP_bac_6"/>
    <property type="match status" value="1"/>
</dbReference>
<dbReference type="CDD" id="cd13549">
    <property type="entry name" value="PBP2_Fbp_like_3"/>
    <property type="match status" value="1"/>
</dbReference>
<dbReference type="GO" id="GO:0015888">
    <property type="term" value="P:thiamine transport"/>
    <property type="evidence" value="ECO:0007669"/>
    <property type="project" value="TreeGrafter"/>
</dbReference>
<evidence type="ECO:0000313" key="2">
    <source>
        <dbReference type="EMBL" id="BAK12187.1"/>
    </source>
</evidence>
<dbReference type="KEGG" id="paj:PAJ_2107"/>
<organism evidence="2 3">
    <name type="scientific">Pantoea ananatis (strain AJ13355)</name>
    <dbReference type="NCBI Taxonomy" id="932677"/>
    <lineage>
        <taxon>Bacteria</taxon>
        <taxon>Pseudomonadati</taxon>
        <taxon>Pseudomonadota</taxon>
        <taxon>Gammaproteobacteria</taxon>
        <taxon>Enterobacterales</taxon>
        <taxon>Erwiniaceae</taxon>
        <taxon>Pantoea</taxon>
    </lineage>
</organism>
<dbReference type="GO" id="GO:0030976">
    <property type="term" value="F:thiamine pyrophosphate binding"/>
    <property type="evidence" value="ECO:0007669"/>
    <property type="project" value="TreeGrafter"/>
</dbReference>
<accession>A0A0H3L2V0</accession>
<dbReference type="Gene3D" id="3.40.190.10">
    <property type="entry name" value="Periplasmic binding protein-like II"/>
    <property type="match status" value="2"/>
</dbReference>
<proteinExistence type="predicted"/>